<accession>A0AAF1A2C5</accession>
<feature type="transmembrane region" description="Helical" evidence="1">
    <location>
        <begin position="6"/>
        <end position="29"/>
    </location>
</feature>
<keyword evidence="1" id="KW-1133">Transmembrane helix</keyword>
<keyword evidence="1" id="KW-0472">Membrane</keyword>
<sequence length="50" mass="5474">MQRGSPLTLGCSAGSTACWMLILGTRIYIVIRCRPTGISTLNVRVCEMEN</sequence>
<evidence type="ECO:0000313" key="2">
    <source>
        <dbReference type="EMBL" id="WMV57980.1"/>
    </source>
</evidence>
<dbReference type="AlphaFoldDB" id="A0AAF1A2C5"/>
<proteinExistence type="predicted"/>
<keyword evidence="1" id="KW-0812">Transmembrane</keyword>
<reference evidence="2" key="1">
    <citation type="submission" date="2023-08" db="EMBL/GenBank/DDBJ databases">
        <title>A de novo genome assembly of Solanum verrucosum Schlechtendal, a Mexican diploid species geographically isolated from the other diploid A-genome species in potato relatives.</title>
        <authorList>
            <person name="Hosaka K."/>
        </authorList>
    </citation>
    <scope>NUCLEOTIDE SEQUENCE</scope>
    <source>
        <tissue evidence="2">Young leaves</tissue>
    </source>
</reference>
<gene>
    <name evidence="2" type="ORF">MTR67_051365</name>
</gene>
<keyword evidence="3" id="KW-1185">Reference proteome</keyword>
<evidence type="ECO:0000256" key="1">
    <source>
        <dbReference type="SAM" id="Phobius"/>
    </source>
</evidence>
<dbReference type="PROSITE" id="PS51257">
    <property type="entry name" value="PROKAR_LIPOPROTEIN"/>
    <property type="match status" value="1"/>
</dbReference>
<evidence type="ECO:0000313" key="3">
    <source>
        <dbReference type="Proteomes" id="UP001234989"/>
    </source>
</evidence>
<dbReference type="Proteomes" id="UP001234989">
    <property type="component" value="Chromosome 12"/>
</dbReference>
<protein>
    <submittedName>
        <fullName evidence="2">Uncharacterized protein</fullName>
    </submittedName>
</protein>
<dbReference type="EMBL" id="CP133623">
    <property type="protein sequence ID" value="WMV57980.1"/>
    <property type="molecule type" value="Genomic_DNA"/>
</dbReference>
<organism evidence="2 3">
    <name type="scientific">Solanum verrucosum</name>
    <dbReference type="NCBI Taxonomy" id="315347"/>
    <lineage>
        <taxon>Eukaryota</taxon>
        <taxon>Viridiplantae</taxon>
        <taxon>Streptophyta</taxon>
        <taxon>Embryophyta</taxon>
        <taxon>Tracheophyta</taxon>
        <taxon>Spermatophyta</taxon>
        <taxon>Magnoliopsida</taxon>
        <taxon>eudicotyledons</taxon>
        <taxon>Gunneridae</taxon>
        <taxon>Pentapetalae</taxon>
        <taxon>asterids</taxon>
        <taxon>lamiids</taxon>
        <taxon>Solanales</taxon>
        <taxon>Solanaceae</taxon>
        <taxon>Solanoideae</taxon>
        <taxon>Solaneae</taxon>
        <taxon>Solanum</taxon>
    </lineage>
</organism>
<name>A0AAF1A2C5_SOLVR</name>